<dbReference type="Gene3D" id="3.40.50.620">
    <property type="entry name" value="HUPs"/>
    <property type="match status" value="1"/>
</dbReference>
<evidence type="ECO:0000313" key="3">
    <source>
        <dbReference type="EMBL" id="WYX99943.1"/>
    </source>
</evidence>
<dbReference type="CDD" id="cd00293">
    <property type="entry name" value="USP-like"/>
    <property type="match status" value="1"/>
</dbReference>
<dbReference type="Pfam" id="PF00582">
    <property type="entry name" value="Usp"/>
    <property type="match status" value="1"/>
</dbReference>
<dbReference type="PRINTS" id="PR01438">
    <property type="entry name" value="UNVRSLSTRESS"/>
</dbReference>
<dbReference type="EMBL" id="CP133772">
    <property type="protein sequence ID" value="WYX99943.1"/>
    <property type="molecule type" value="Genomic_DNA"/>
</dbReference>
<dbReference type="KEGG" id="omr:OXIME_000489"/>
<accession>A0AAX4NFP1</accession>
<dbReference type="GeneID" id="95967216"/>
<dbReference type="InterPro" id="IPR006015">
    <property type="entry name" value="Universal_stress_UspA"/>
</dbReference>
<protein>
    <submittedName>
        <fullName evidence="3">Universal stress protein</fullName>
    </submittedName>
</protein>
<evidence type="ECO:0000256" key="1">
    <source>
        <dbReference type="ARBA" id="ARBA00008791"/>
    </source>
</evidence>
<feature type="domain" description="UspA" evidence="2">
    <location>
        <begin position="2"/>
        <end position="141"/>
    </location>
</feature>
<keyword evidence="4" id="KW-1185">Reference proteome</keyword>
<evidence type="ECO:0000313" key="4">
    <source>
        <dbReference type="Proteomes" id="UP001451606"/>
    </source>
</evidence>
<organism evidence="3 4">
    <name type="scientific">Oxyplasma meridianum</name>
    <dbReference type="NCBI Taxonomy" id="3073602"/>
    <lineage>
        <taxon>Archaea</taxon>
        <taxon>Methanobacteriati</taxon>
        <taxon>Thermoplasmatota</taxon>
        <taxon>Thermoplasmata</taxon>
        <taxon>Thermoplasmatales</taxon>
        <taxon>Thermoplasmataceae</taxon>
        <taxon>Oxyplasma</taxon>
    </lineage>
</organism>
<sequence length="145" mass="15798">MKILVAFDNSTASREAMKFALKLKPVVDEYLIVYVIPTVVGAGPTFDSYVPPSVYVKQEESSDKVIKEAKEIVEPENVNARFLQLDASGDQVANVMMRTAKENNVDLIITGTRKLSGLSKVLLGSVSSELIKISHIPVLVAPPPE</sequence>
<comment type="similarity">
    <text evidence="1">Belongs to the universal stress protein A family.</text>
</comment>
<dbReference type="Proteomes" id="UP001451606">
    <property type="component" value="Chromosome"/>
</dbReference>
<dbReference type="InterPro" id="IPR006016">
    <property type="entry name" value="UspA"/>
</dbReference>
<evidence type="ECO:0000259" key="2">
    <source>
        <dbReference type="Pfam" id="PF00582"/>
    </source>
</evidence>
<dbReference type="PANTHER" id="PTHR46268">
    <property type="entry name" value="STRESS RESPONSE PROTEIN NHAX"/>
    <property type="match status" value="1"/>
</dbReference>
<reference evidence="3 4" key="1">
    <citation type="submission" date="2023-09" db="EMBL/GenBank/DDBJ databases">
        <authorList>
            <person name="Golyshina O.V."/>
            <person name="Lunev E.A."/>
            <person name="Bargiela R."/>
            <person name="Gaines M.C."/>
            <person name="Daum B."/>
            <person name="Bale N.J."/>
            <person name="Koenen M."/>
            <person name="Sinninghe Damst J.S."/>
            <person name="Yakimov M."/>
            <person name="Golyshin P.N."/>
        </authorList>
    </citation>
    <scope>NUCLEOTIDE SEQUENCE [LARGE SCALE GENOMIC DNA]</scope>
    <source>
        <strain evidence="3 4">M1</strain>
    </source>
</reference>
<proteinExistence type="inferred from homology"/>
<gene>
    <name evidence="3" type="ORF">OXIME_000489</name>
</gene>
<name>A0AAX4NFP1_9ARCH</name>
<dbReference type="PANTHER" id="PTHR46268:SF6">
    <property type="entry name" value="UNIVERSAL STRESS PROTEIN UP12"/>
    <property type="match status" value="1"/>
</dbReference>
<dbReference type="AlphaFoldDB" id="A0AAX4NFP1"/>
<dbReference type="RefSeq" id="WP_393971901.1">
    <property type="nucleotide sequence ID" value="NZ_CP133772.1"/>
</dbReference>
<dbReference type="SUPFAM" id="SSF52402">
    <property type="entry name" value="Adenine nucleotide alpha hydrolases-like"/>
    <property type="match status" value="1"/>
</dbReference>
<dbReference type="InterPro" id="IPR014729">
    <property type="entry name" value="Rossmann-like_a/b/a_fold"/>
</dbReference>